<keyword evidence="5" id="KW-1185">Reference proteome</keyword>
<accession>A0ABW3FX97</accession>
<dbReference type="EMBL" id="JBHTIW010000029">
    <property type="protein sequence ID" value="MFD0923146.1"/>
    <property type="molecule type" value="Genomic_DNA"/>
</dbReference>
<sequence length="45" mass="5436">MESESTRSALTWEPPKFDEVEWRTPDFEELVCSSEVTMYMMRMQD</sequence>
<dbReference type="Pfam" id="PF08042">
    <property type="entry name" value="PqqA"/>
    <property type="match status" value="1"/>
</dbReference>
<comment type="caution">
    <text evidence="4">The sequence shown here is derived from an EMBL/GenBank/DDBJ whole genome shotgun (WGS) entry which is preliminary data.</text>
</comment>
<reference evidence="5" key="1">
    <citation type="journal article" date="2019" name="Int. J. Syst. Evol. Microbiol.">
        <title>The Global Catalogue of Microorganisms (GCM) 10K type strain sequencing project: providing services to taxonomists for standard genome sequencing and annotation.</title>
        <authorList>
            <consortium name="The Broad Institute Genomics Platform"/>
            <consortium name="The Broad Institute Genome Sequencing Center for Infectious Disease"/>
            <person name="Wu L."/>
            <person name="Ma J."/>
        </authorList>
    </citation>
    <scope>NUCLEOTIDE SEQUENCE [LARGE SCALE GENOMIC DNA]</scope>
    <source>
        <strain evidence="5">CCUG 56401</strain>
    </source>
</reference>
<comment type="pathway">
    <text evidence="1">Cofactor biosynthesis; pyrroloquinoline quinone biosynthesis.</text>
</comment>
<evidence type="ECO:0000256" key="1">
    <source>
        <dbReference type="ARBA" id="ARBA00004886"/>
    </source>
</evidence>
<protein>
    <recommendedName>
        <fullName evidence="3">Coenzyme PQQ synthesis protein A</fullName>
    </recommendedName>
</protein>
<dbReference type="InterPro" id="IPR011725">
    <property type="entry name" value="PQQ_synth_PqqA"/>
</dbReference>
<dbReference type="NCBIfam" id="TIGR02107">
    <property type="entry name" value="PQQ_syn_pqqA"/>
    <property type="match status" value="1"/>
</dbReference>
<evidence type="ECO:0000256" key="2">
    <source>
        <dbReference type="ARBA" id="ARBA00009325"/>
    </source>
</evidence>
<dbReference type="Proteomes" id="UP001597018">
    <property type="component" value="Unassembled WGS sequence"/>
</dbReference>
<proteinExistence type="inferred from homology"/>
<comment type="similarity">
    <text evidence="2">Belongs to the PqqA family.</text>
</comment>
<evidence type="ECO:0000256" key="3">
    <source>
        <dbReference type="ARBA" id="ARBA00015086"/>
    </source>
</evidence>
<dbReference type="RefSeq" id="WP_263247182.1">
    <property type="nucleotide sequence ID" value="NZ_BAABLT010000028.1"/>
</dbReference>
<evidence type="ECO:0000313" key="4">
    <source>
        <dbReference type="EMBL" id="MFD0923146.1"/>
    </source>
</evidence>
<name>A0ABW3FX97_9PSEU</name>
<organism evidence="4 5">
    <name type="scientific">Saccharopolyspora rosea</name>
    <dbReference type="NCBI Taxonomy" id="524884"/>
    <lineage>
        <taxon>Bacteria</taxon>
        <taxon>Bacillati</taxon>
        <taxon>Actinomycetota</taxon>
        <taxon>Actinomycetes</taxon>
        <taxon>Pseudonocardiales</taxon>
        <taxon>Pseudonocardiaceae</taxon>
        <taxon>Saccharopolyspora</taxon>
    </lineage>
</organism>
<evidence type="ECO:0000313" key="5">
    <source>
        <dbReference type="Proteomes" id="UP001597018"/>
    </source>
</evidence>
<gene>
    <name evidence="4" type="primary">pqqA</name>
    <name evidence="4" type="ORF">ACFQ16_25655</name>
</gene>